<dbReference type="PROSITE" id="PS01124">
    <property type="entry name" value="HTH_ARAC_FAMILY_2"/>
    <property type="match status" value="1"/>
</dbReference>
<evidence type="ECO:0000259" key="10">
    <source>
        <dbReference type="PROSITE" id="PS50110"/>
    </source>
</evidence>
<evidence type="ECO:0000256" key="6">
    <source>
        <dbReference type="ARBA" id="ARBA00023125"/>
    </source>
</evidence>
<keyword evidence="6" id="KW-0238">DNA-binding</keyword>
<dbReference type="SUPFAM" id="SSF46689">
    <property type="entry name" value="Homeodomain-like"/>
    <property type="match status" value="1"/>
</dbReference>
<dbReference type="InterPro" id="IPR018060">
    <property type="entry name" value="HTH_AraC"/>
</dbReference>
<comment type="subcellular location">
    <subcellularLocation>
        <location evidence="1">Cytoplasm</location>
    </subcellularLocation>
</comment>
<feature type="domain" description="Response regulatory" evidence="10">
    <location>
        <begin position="3"/>
        <end position="120"/>
    </location>
</feature>
<protein>
    <submittedName>
        <fullName evidence="11">Response regulator</fullName>
    </submittedName>
</protein>
<dbReference type="RefSeq" id="WP_169283204.1">
    <property type="nucleotide sequence ID" value="NZ_CP051680.1"/>
</dbReference>
<keyword evidence="7" id="KW-0804">Transcription</keyword>
<evidence type="ECO:0000256" key="7">
    <source>
        <dbReference type="ARBA" id="ARBA00023163"/>
    </source>
</evidence>
<dbReference type="Gene3D" id="3.40.50.2300">
    <property type="match status" value="1"/>
</dbReference>
<dbReference type="GO" id="GO:0000160">
    <property type="term" value="P:phosphorelay signal transduction system"/>
    <property type="evidence" value="ECO:0007669"/>
    <property type="project" value="UniProtKB-KW"/>
</dbReference>
<dbReference type="GO" id="GO:0003700">
    <property type="term" value="F:DNA-binding transcription factor activity"/>
    <property type="evidence" value="ECO:0007669"/>
    <property type="project" value="InterPro"/>
</dbReference>
<dbReference type="AlphaFoldDB" id="A0A7Z2VP74"/>
<dbReference type="Pfam" id="PF00072">
    <property type="entry name" value="Response_reg"/>
    <property type="match status" value="1"/>
</dbReference>
<organism evidence="11 12">
    <name type="scientific">Cohnella herbarum</name>
    <dbReference type="NCBI Taxonomy" id="2728023"/>
    <lineage>
        <taxon>Bacteria</taxon>
        <taxon>Bacillati</taxon>
        <taxon>Bacillota</taxon>
        <taxon>Bacilli</taxon>
        <taxon>Bacillales</taxon>
        <taxon>Paenibacillaceae</taxon>
        <taxon>Cohnella</taxon>
    </lineage>
</organism>
<dbReference type="InterPro" id="IPR020449">
    <property type="entry name" value="Tscrpt_reg_AraC-type_HTH"/>
</dbReference>
<keyword evidence="2" id="KW-0963">Cytoplasm</keyword>
<accession>A0A7Z2VP74</accession>
<dbReference type="PROSITE" id="PS50110">
    <property type="entry name" value="RESPONSE_REGULATORY"/>
    <property type="match status" value="1"/>
</dbReference>
<evidence type="ECO:0000256" key="4">
    <source>
        <dbReference type="ARBA" id="ARBA00023012"/>
    </source>
</evidence>
<evidence type="ECO:0000313" key="12">
    <source>
        <dbReference type="Proteomes" id="UP000502248"/>
    </source>
</evidence>
<keyword evidence="12" id="KW-1185">Reference proteome</keyword>
<dbReference type="PANTHER" id="PTHR42713:SF3">
    <property type="entry name" value="TRANSCRIPTIONAL REGULATORY PROTEIN HPTR"/>
    <property type="match status" value="1"/>
</dbReference>
<dbReference type="PROSITE" id="PS00041">
    <property type="entry name" value="HTH_ARAC_FAMILY_1"/>
    <property type="match status" value="1"/>
</dbReference>
<dbReference type="InterPro" id="IPR001789">
    <property type="entry name" value="Sig_transdc_resp-reg_receiver"/>
</dbReference>
<keyword evidence="5" id="KW-0805">Transcription regulation</keyword>
<dbReference type="Gene3D" id="1.10.10.60">
    <property type="entry name" value="Homeodomain-like"/>
    <property type="match status" value="2"/>
</dbReference>
<sequence>MHKVLLVEDEPPILYMVKEMIESAGLGFEVAYTAFNGRDAMKKMQENKPDALITDIRMPFVDGLQLIKEAKALWPDLPCVVLSGYSDFNYAREALQLHAFDYVLKPIKDEVLTNMLAKVADCLEKKDADRESEYMKSLFHQSEPQTLVPPVQLDYPCYYPILVRAGNYSHAAFDYDNPGRSLMNAVGPELLDRLEDDRILKLWCLNGIQTNEKIVVLAVSGKLEQRDIELIGTGILQRCAAKAKLPLSVSVGQAVTSAESLGGIVQGLRVKLAKHTVIGETRLYAHEENSEQRQPFLITNEIEQTIKSLVKLDSHVQFEKTLQGWIEEWQNARYPQHGVEALLEAIVRMYRSYWSMNENGKSPSFDANEFITGCLSFDEVIGQFRGFMKELNGIRLKGKTEYSAKELISRIESYLEHNYMNTITNEKLQEMFGYNKIYISNVFSEVKGIPPSKYLARLRIRKAIEMMRDHPDMPLKQIAENVGYEDALYFSRVFKNATGSSPKEYKGTRKGEME</sequence>
<evidence type="ECO:0000313" key="11">
    <source>
        <dbReference type="EMBL" id="QJD86958.1"/>
    </source>
</evidence>
<evidence type="ECO:0000256" key="8">
    <source>
        <dbReference type="PROSITE-ProRule" id="PRU00169"/>
    </source>
</evidence>
<dbReference type="EMBL" id="CP051680">
    <property type="protein sequence ID" value="QJD86958.1"/>
    <property type="molecule type" value="Genomic_DNA"/>
</dbReference>
<evidence type="ECO:0000256" key="2">
    <source>
        <dbReference type="ARBA" id="ARBA00022490"/>
    </source>
</evidence>
<reference evidence="11 12" key="1">
    <citation type="submission" date="2020-04" db="EMBL/GenBank/DDBJ databases">
        <title>Genome sequencing of novel species.</title>
        <authorList>
            <person name="Heo J."/>
            <person name="Kim S.-J."/>
            <person name="Kim J.-S."/>
            <person name="Hong S.-B."/>
            <person name="Kwon S.-W."/>
        </authorList>
    </citation>
    <scope>NUCLEOTIDE SEQUENCE [LARGE SCALE GENOMIC DNA]</scope>
    <source>
        <strain evidence="11 12">MFER-1</strain>
    </source>
</reference>
<evidence type="ECO:0000256" key="3">
    <source>
        <dbReference type="ARBA" id="ARBA00022553"/>
    </source>
</evidence>
<keyword evidence="4" id="KW-0902">Two-component regulatory system</keyword>
<dbReference type="KEGG" id="cheb:HH215_29820"/>
<dbReference type="GO" id="GO:0043565">
    <property type="term" value="F:sequence-specific DNA binding"/>
    <property type="evidence" value="ECO:0007669"/>
    <property type="project" value="InterPro"/>
</dbReference>
<evidence type="ECO:0000259" key="9">
    <source>
        <dbReference type="PROSITE" id="PS01124"/>
    </source>
</evidence>
<keyword evidence="3 8" id="KW-0597">Phosphoprotein</keyword>
<dbReference type="PRINTS" id="PR00032">
    <property type="entry name" value="HTHARAC"/>
</dbReference>
<dbReference type="InterPro" id="IPR018062">
    <property type="entry name" value="HTH_AraC-typ_CS"/>
</dbReference>
<evidence type="ECO:0000256" key="1">
    <source>
        <dbReference type="ARBA" id="ARBA00004496"/>
    </source>
</evidence>
<dbReference type="InterPro" id="IPR051552">
    <property type="entry name" value="HptR"/>
</dbReference>
<dbReference type="SUPFAM" id="SSF52172">
    <property type="entry name" value="CheY-like"/>
    <property type="match status" value="1"/>
</dbReference>
<dbReference type="Proteomes" id="UP000502248">
    <property type="component" value="Chromosome"/>
</dbReference>
<gene>
    <name evidence="11" type="ORF">HH215_29820</name>
</gene>
<dbReference type="InterPro" id="IPR011006">
    <property type="entry name" value="CheY-like_superfamily"/>
</dbReference>
<dbReference type="InterPro" id="IPR009057">
    <property type="entry name" value="Homeodomain-like_sf"/>
</dbReference>
<dbReference type="Pfam" id="PF12833">
    <property type="entry name" value="HTH_18"/>
    <property type="match status" value="1"/>
</dbReference>
<dbReference type="SMART" id="SM00448">
    <property type="entry name" value="REC"/>
    <property type="match status" value="1"/>
</dbReference>
<dbReference type="SMART" id="SM00342">
    <property type="entry name" value="HTH_ARAC"/>
    <property type="match status" value="1"/>
</dbReference>
<evidence type="ECO:0000256" key="5">
    <source>
        <dbReference type="ARBA" id="ARBA00023015"/>
    </source>
</evidence>
<feature type="domain" description="HTH araC/xylS-type" evidence="9">
    <location>
        <begin position="409"/>
        <end position="508"/>
    </location>
</feature>
<name>A0A7Z2VP74_9BACL</name>
<dbReference type="CDD" id="cd17536">
    <property type="entry name" value="REC_YesN-like"/>
    <property type="match status" value="1"/>
</dbReference>
<feature type="modified residue" description="4-aspartylphosphate" evidence="8">
    <location>
        <position position="55"/>
    </location>
</feature>
<dbReference type="PANTHER" id="PTHR42713">
    <property type="entry name" value="HISTIDINE KINASE-RELATED"/>
    <property type="match status" value="1"/>
</dbReference>
<dbReference type="GO" id="GO:0005737">
    <property type="term" value="C:cytoplasm"/>
    <property type="evidence" value="ECO:0007669"/>
    <property type="project" value="UniProtKB-SubCell"/>
</dbReference>
<proteinExistence type="predicted"/>